<dbReference type="Pfam" id="PF25213">
    <property type="entry name" value="HVO_A0261_N"/>
    <property type="match status" value="1"/>
</dbReference>
<name>A0A6B0GT23_9EURY</name>
<feature type="domain" description="HVO-A0261-like N-terminal" evidence="2">
    <location>
        <begin position="48"/>
        <end position="132"/>
    </location>
</feature>
<gene>
    <name evidence="3" type="ORF">GQS65_12385</name>
</gene>
<accession>A0A6B0GT23</accession>
<proteinExistence type="predicted"/>
<dbReference type="EMBL" id="WSZK01000019">
    <property type="protein sequence ID" value="MWG35275.1"/>
    <property type="molecule type" value="Genomic_DNA"/>
</dbReference>
<comment type="caution">
    <text evidence="3">The sequence shown here is derived from an EMBL/GenBank/DDBJ whole genome shotgun (WGS) entry which is preliminary data.</text>
</comment>
<protein>
    <submittedName>
        <fullName evidence="3">Uncharacterized protein</fullName>
    </submittedName>
</protein>
<dbReference type="Pfam" id="PF08350">
    <property type="entry name" value="FilR1_middle"/>
    <property type="match status" value="1"/>
</dbReference>
<dbReference type="InterPro" id="IPR036390">
    <property type="entry name" value="WH_DNA-bd_sf"/>
</dbReference>
<organism evidence="3 4">
    <name type="scientific">Halomarina oriensis</name>
    <dbReference type="NCBI Taxonomy" id="671145"/>
    <lineage>
        <taxon>Archaea</taxon>
        <taxon>Methanobacteriati</taxon>
        <taxon>Methanobacteriota</taxon>
        <taxon>Stenosarchaea group</taxon>
        <taxon>Halobacteria</taxon>
        <taxon>Halobacteriales</taxon>
        <taxon>Natronomonadaceae</taxon>
        <taxon>Halomarina</taxon>
    </lineage>
</organism>
<sequence length="337" mass="37631">MSRSTVYRQLDPLVDCGLLYRDEGKYSVTGGGELLLRDYDWAMETIGRDGLAYLAGSTHRAGLLKALNAEPLRSRELVGDSVSKSTVRRALRGFEERDWVVRTTSGAYTTTSNGDEAIMTFLQLLETAEQTQAKAPFLRRFGQRSLDIPRGILSESDLVVSTGQEPHAALNAVIDLTKLREAHQGTRKLRDVRTVVPIFSAVMYDVFGSLVDSGTQMQIIFDQESYREMRTPGNAHYLAGAFLAPNLDVRIHPESLTFGFGYYDGAVMVAAYSEREDHDAGIVSEDEQFAEWVVETIDDLWEEADSPTRYAVDGIRSALEDSELRSKLTELQDVVKR</sequence>
<dbReference type="OrthoDB" id="330490at2157"/>
<feature type="domain" description="Methanogenesis regulatory protein FilR1 middle" evidence="1">
    <location>
        <begin position="186"/>
        <end position="302"/>
    </location>
</feature>
<dbReference type="Proteomes" id="UP000451471">
    <property type="component" value="Unassembled WGS sequence"/>
</dbReference>
<dbReference type="InterPro" id="IPR057527">
    <property type="entry name" value="HVO_A0261-like_N"/>
</dbReference>
<keyword evidence="4" id="KW-1185">Reference proteome</keyword>
<evidence type="ECO:0000259" key="1">
    <source>
        <dbReference type="Pfam" id="PF08350"/>
    </source>
</evidence>
<reference evidence="3 4" key="1">
    <citation type="submission" date="2019-12" db="EMBL/GenBank/DDBJ databases">
        <title>Halocatena pleomorpha gen. nov. sp. nov., an extremely halophilic archaeon of family Halobacteriaceae isolated from saltpan soil.</title>
        <authorList>
            <person name="Pal Y."/>
            <person name="Verma A."/>
            <person name="Krishnamurthi S."/>
            <person name="Kumar P."/>
        </authorList>
    </citation>
    <scope>NUCLEOTIDE SEQUENCE [LARGE SCALE GENOMIC DNA]</scope>
    <source>
        <strain evidence="3 4">JCM 16495</strain>
    </source>
</reference>
<evidence type="ECO:0000313" key="4">
    <source>
        <dbReference type="Proteomes" id="UP000451471"/>
    </source>
</evidence>
<dbReference type="SUPFAM" id="SSF46785">
    <property type="entry name" value="Winged helix' DNA-binding domain"/>
    <property type="match status" value="2"/>
</dbReference>
<evidence type="ECO:0000259" key="2">
    <source>
        <dbReference type="Pfam" id="PF25213"/>
    </source>
</evidence>
<dbReference type="InterPro" id="IPR013561">
    <property type="entry name" value="FilR1_middle_dom"/>
</dbReference>
<evidence type="ECO:0000313" key="3">
    <source>
        <dbReference type="EMBL" id="MWG35275.1"/>
    </source>
</evidence>
<dbReference type="AlphaFoldDB" id="A0A6B0GT23"/>